<evidence type="ECO:0000313" key="2">
    <source>
        <dbReference type="EMBL" id="CAG9570250.1"/>
    </source>
</evidence>
<dbReference type="AlphaFoldDB" id="A0A8J2QU99"/>
<sequence>MEQSLADSGPMVSAAEQCCRRDGATVYLGVFRVRLERVSRCSADGPEPGRGQGLGAPWTPPPIRCERSGPSRPPRRCAISSVRIVRESEPRRGHGDVAAAGRQGAVADSHLVARRPSVTAPPPPCERAFQVPLYLIRIAADFILNENRVYNFRESYGTCPASLCARTTREGLG</sequence>
<name>A0A8J2QU99_9NEOP</name>
<keyword evidence="3" id="KW-1185">Reference proteome</keyword>
<evidence type="ECO:0000313" key="3">
    <source>
        <dbReference type="Proteomes" id="UP000789524"/>
    </source>
</evidence>
<organism evidence="2 3">
    <name type="scientific">Danaus chrysippus</name>
    <name type="common">African queen</name>
    <dbReference type="NCBI Taxonomy" id="151541"/>
    <lineage>
        <taxon>Eukaryota</taxon>
        <taxon>Metazoa</taxon>
        <taxon>Ecdysozoa</taxon>
        <taxon>Arthropoda</taxon>
        <taxon>Hexapoda</taxon>
        <taxon>Insecta</taxon>
        <taxon>Pterygota</taxon>
        <taxon>Neoptera</taxon>
        <taxon>Endopterygota</taxon>
        <taxon>Lepidoptera</taxon>
        <taxon>Glossata</taxon>
        <taxon>Ditrysia</taxon>
        <taxon>Papilionoidea</taxon>
        <taxon>Nymphalidae</taxon>
        <taxon>Danainae</taxon>
        <taxon>Danaini</taxon>
        <taxon>Danaina</taxon>
        <taxon>Danaus</taxon>
        <taxon>Anosia</taxon>
    </lineage>
</organism>
<comment type="caution">
    <text evidence="2">The sequence shown here is derived from an EMBL/GenBank/DDBJ whole genome shotgun (WGS) entry which is preliminary data.</text>
</comment>
<protein>
    <submittedName>
        <fullName evidence="2">(African queen) hypothetical protein</fullName>
    </submittedName>
</protein>
<dbReference type="OrthoDB" id="7486123at2759"/>
<proteinExistence type="predicted"/>
<evidence type="ECO:0000256" key="1">
    <source>
        <dbReference type="SAM" id="MobiDB-lite"/>
    </source>
</evidence>
<reference evidence="2" key="1">
    <citation type="submission" date="2021-09" db="EMBL/GenBank/DDBJ databases">
        <authorList>
            <person name="Martin H S."/>
        </authorList>
    </citation>
    <scope>NUCLEOTIDE SEQUENCE</scope>
</reference>
<dbReference type="EMBL" id="CAKASE010000065">
    <property type="protein sequence ID" value="CAG9570250.1"/>
    <property type="molecule type" value="Genomic_DNA"/>
</dbReference>
<gene>
    <name evidence="2" type="ORF">DCHRY22_LOCUS9152</name>
</gene>
<feature type="region of interest" description="Disordered" evidence="1">
    <location>
        <begin position="42"/>
        <end position="76"/>
    </location>
</feature>
<dbReference type="Proteomes" id="UP000789524">
    <property type="component" value="Unassembled WGS sequence"/>
</dbReference>
<accession>A0A8J2QU99</accession>